<dbReference type="AlphaFoldDB" id="A0A844XW89"/>
<protein>
    <submittedName>
        <fullName evidence="2">Uncharacterized protein</fullName>
    </submittedName>
</protein>
<accession>A0A844XW89</accession>
<reference evidence="2 3" key="1">
    <citation type="submission" date="2019-12" db="EMBL/GenBank/DDBJ databases">
        <title>Genomic-based taxomic classification of the family Erythrobacteraceae.</title>
        <authorList>
            <person name="Xu L."/>
        </authorList>
    </citation>
    <scope>NUCLEOTIDE SEQUENCE [LARGE SCALE GENOMIC DNA]</scope>
    <source>
        <strain evidence="2 3">DSM 16225</strain>
    </source>
</reference>
<proteinExistence type="predicted"/>
<dbReference type="RefSeq" id="WP_160606573.1">
    <property type="nucleotide sequence ID" value="NZ_WTYF01000004.1"/>
</dbReference>
<dbReference type="Proteomes" id="UP000444185">
    <property type="component" value="Unassembled WGS sequence"/>
</dbReference>
<evidence type="ECO:0000256" key="1">
    <source>
        <dbReference type="SAM" id="MobiDB-lite"/>
    </source>
</evidence>
<sequence length="173" mass="19280">MTEIGAGITAVSHGMKVLAWLRQVDKNYDAAEFKLKISELADALYDAKDALRQANDRQSVDAAEIERLKSNFKRKGELVRGEGNYQYFSKPNGKPIGYPICPRCVELECRMVELKQSGYYNEAECPVCSKSYNPVTCYYSDGSEDGDSDEKARRKSSEQSAKIAELGLKINGS</sequence>
<dbReference type="EMBL" id="WTYF01000004">
    <property type="protein sequence ID" value="MXO50150.1"/>
    <property type="molecule type" value="Genomic_DNA"/>
</dbReference>
<feature type="region of interest" description="Disordered" evidence="1">
    <location>
        <begin position="141"/>
        <end position="160"/>
    </location>
</feature>
<dbReference type="OrthoDB" id="8116195at2"/>
<evidence type="ECO:0000313" key="3">
    <source>
        <dbReference type="Proteomes" id="UP000444185"/>
    </source>
</evidence>
<organism evidence="2 3">
    <name type="scientific">Qipengyuania gaetbuli</name>
    <dbReference type="NCBI Taxonomy" id="266952"/>
    <lineage>
        <taxon>Bacteria</taxon>
        <taxon>Pseudomonadati</taxon>
        <taxon>Pseudomonadota</taxon>
        <taxon>Alphaproteobacteria</taxon>
        <taxon>Sphingomonadales</taxon>
        <taxon>Erythrobacteraceae</taxon>
        <taxon>Qipengyuania</taxon>
    </lineage>
</organism>
<name>A0A844XW89_9SPHN</name>
<comment type="caution">
    <text evidence="2">The sequence shown here is derived from an EMBL/GenBank/DDBJ whole genome shotgun (WGS) entry which is preliminary data.</text>
</comment>
<gene>
    <name evidence="2" type="ORF">GRI42_02385</name>
</gene>
<keyword evidence="3" id="KW-1185">Reference proteome</keyword>
<evidence type="ECO:0000313" key="2">
    <source>
        <dbReference type="EMBL" id="MXO50150.1"/>
    </source>
</evidence>